<dbReference type="Proteomes" id="UP000039865">
    <property type="component" value="Unassembled WGS sequence"/>
</dbReference>
<feature type="compositionally biased region" description="Polar residues" evidence="1">
    <location>
        <begin position="192"/>
        <end position="206"/>
    </location>
</feature>
<feature type="region of interest" description="Disordered" evidence="1">
    <location>
        <begin position="1"/>
        <end position="22"/>
    </location>
</feature>
<gene>
    <name evidence="2" type="primary">Contig5530.g5914</name>
    <name evidence="2" type="ORF">STYLEM_20228</name>
</gene>
<feature type="compositionally biased region" description="Polar residues" evidence="1">
    <location>
        <begin position="108"/>
        <end position="120"/>
    </location>
</feature>
<feature type="compositionally biased region" description="Low complexity" evidence="1">
    <location>
        <begin position="261"/>
        <end position="281"/>
    </location>
</feature>
<feature type="region of interest" description="Disordered" evidence="1">
    <location>
        <begin position="94"/>
        <end position="120"/>
    </location>
</feature>
<feature type="compositionally biased region" description="Basic residues" evidence="1">
    <location>
        <begin position="1"/>
        <end position="10"/>
    </location>
</feature>
<feature type="compositionally biased region" description="Basic and acidic residues" evidence="1">
    <location>
        <begin position="238"/>
        <end position="257"/>
    </location>
</feature>
<feature type="region of interest" description="Disordered" evidence="1">
    <location>
        <begin position="192"/>
        <end position="283"/>
    </location>
</feature>
<evidence type="ECO:0000256" key="1">
    <source>
        <dbReference type="SAM" id="MobiDB-lite"/>
    </source>
</evidence>
<name>A0A078BBV9_STYLE</name>
<dbReference type="EMBL" id="CCKQ01019069">
    <property type="protein sequence ID" value="CDW91078.1"/>
    <property type="molecule type" value="Genomic_DNA"/>
</dbReference>
<evidence type="ECO:0000313" key="3">
    <source>
        <dbReference type="Proteomes" id="UP000039865"/>
    </source>
</evidence>
<feature type="compositionally biased region" description="Low complexity" evidence="1">
    <location>
        <begin position="94"/>
        <end position="107"/>
    </location>
</feature>
<protein>
    <submittedName>
        <fullName evidence="2">Uncharacterized protein</fullName>
    </submittedName>
</protein>
<accession>A0A078BBV9</accession>
<feature type="compositionally biased region" description="Polar residues" evidence="1">
    <location>
        <begin position="378"/>
        <end position="390"/>
    </location>
</feature>
<sequence length="493" mass="57358">MEQMRRKLKFKEKEKRKEMKEIQRQEYMSKPVIDPLLNHDFGTINQLKMSQANQFLGGNQKPQIQQSYAGAKSGVMSSLMPNQYANNNQIYYQQSQSSNTNQQQESQDYNQSEQQESTGTTWEEIQNNYFRTLQGLEVQYNQDQYQQELHQPRQKLQPYQMKSNQDAAEIQSRPIIYKQNLQKIQQIEGQPVQTKNGQINQNQSSLEEAKQQVQQQNQNQQQRQKPKKKQDTLDDPLDPSHGDKNFRDQQQKEKNQLKDSQQQQTEMQQTNTTPLQQQTNQFKGVSADIKKALGLDLPQFQPKTELIQEEREVKEIEKTTKPDEKSIVPQKRFIPAALRKQMNQGSILQPKYQQKQELILPQTLPQQQQLDESKNKSTSDTAPATKNMPDQQQIQVNTIQNNKNALSLLQGYGSSSSDSEDDNQQYNTFKQSYKPSLPPARQMPQNDFALPGLDLMFGTILSKDEIVQVNNEPKKDEKDLNDELLKFMNEINQ</sequence>
<feature type="compositionally biased region" description="Low complexity" evidence="1">
    <location>
        <begin position="211"/>
        <end position="223"/>
    </location>
</feature>
<proteinExistence type="predicted"/>
<reference evidence="2 3" key="1">
    <citation type="submission" date="2014-06" db="EMBL/GenBank/DDBJ databases">
        <authorList>
            <person name="Swart Estienne"/>
        </authorList>
    </citation>
    <scope>NUCLEOTIDE SEQUENCE [LARGE SCALE GENOMIC DNA]</scope>
    <source>
        <strain evidence="2 3">130c</strain>
    </source>
</reference>
<feature type="compositionally biased region" description="Basic and acidic residues" evidence="1">
    <location>
        <begin position="11"/>
        <end position="22"/>
    </location>
</feature>
<feature type="region of interest" description="Disordered" evidence="1">
    <location>
        <begin position="365"/>
        <end position="390"/>
    </location>
</feature>
<dbReference type="AlphaFoldDB" id="A0A078BBV9"/>
<organism evidence="2 3">
    <name type="scientific">Stylonychia lemnae</name>
    <name type="common">Ciliate</name>
    <dbReference type="NCBI Taxonomy" id="5949"/>
    <lineage>
        <taxon>Eukaryota</taxon>
        <taxon>Sar</taxon>
        <taxon>Alveolata</taxon>
        <taxon>Ciliophora</taxon>
        <taxon>Intramacronucleata</taxon>
        <taxon>Spirotrichea</taxon>
        <taxon>Stichotrichia</taxon>
        <taxon>Sporadotrichida</taxon>
        <taxon>Oxytrichidae</taxon>
        <taxon>Stylonychinae</taxon>
        <taxon>Stylonychia</taxon>
    </lineage>
</organism>
<evidence type="ECO:0000313" key="2">
    <source>
        <dbReference type="EMBL" id="CDW91078.1"/>
    </source>
</evidence>
<keyword evidence="3" id="KW-1185">Reference proteome</keyword>
<dbReference type="InParanoid" id="A0A078BBV9"/>